<name>A0A6L3B1I0_AZOBR</name>
<dbReference type="RefSeq" id="WP_149164747.1">
    <property type="nucleotide sequence ID" value="NZ_QOKV01000005.1"/>
</dbReference>
<comment type="caution">
    <text evidence="1">The sequence shown here is derived from an EMBL/GenBank/DDBJ whole genome shotgun (WGS) entry which is preliminary data.</text>
</comment>
<dbReference type="Proteomes" id="UP000476837">
    <property type="component" value="Unassembled WGS sequence"/>
</dbReference>
<dbReference type="EMBL" id="QOKV01000005">
    <property type="protein sequence ID" value="KAA0686174.1"/>
    <property type="molecule type" value="Genomic_DNA"/>
</dbReference>
<proteinExistence type="predicted"/>
<accession>A0A6L3B1I0</accession>
<sequence length="273" mass="29503">MAIPLSTELLTAVDARLAATAPFRSVAHADLARAVAAGLLCLSRDQLDLRAAEGVVVDGADDGNFSERLIVDGWWCPPGEVTARLRPLSAAIQGVLGATPIPEPSEADLRLDRINALLASARVKLAGVTRSKRFQRARGLTPRETVAVMMSDLLRVAFCQGTHLYCLDQYGDDSTHDYGDSRSVSEALLVLARAHRSLDPDSAAYLCRLAAVVHETHIGEPGGVFDELDAVFRARINHVFAYMSALIDTSSADIDPFELADEWLVHEALLEFA</sequence>
<evidence type="ECO:0000313" key="2">
    <source>
        <dbReference type="Proteomes" id="UP000476837"/>
    </source>
</evidence>
<protein>
    <submittedName>
        <fullName evidence="1">Uncharacterized protein</fullName>
    </submittedName>
</protein>
<organism evidence="1 2">
    <name type="scientific">Azospirillum brasilense</name>
    <dbReference type="NCBI Taxonomy" id="192"/>
    <lineage>
        <taxon>Bacteria</taxon>
        <taxon>Pseudomonadati</taxon>
        <taxon>Pseudomonadota</taxon>
        <taxon>Alphaproteobacteria</taxon>
        <taxon>Rhodospirillales</taxon>
        <taxon>Azospirillaceae</taxon>
        <taxon>Azospirillum</taxon>
    </lineage>
</organism>
<dbReference type="AlphaFoldDB" id="A0A6L3B1I0"/>
<reference evidence="1 2" key="1">
    <citation type="submission" date="2018-07" db="EMBL/GenBank/DDBJ databases">
        <title>Genome sequence of Roseomonas fauriae ATCC 49958.</title>
        <authorList>
            <person name="Sant'Anna F.H."/>
            <person name="Baldani J.I."/>
            <person name="Zilli J.E."/>
            <person name="Reis V.M."/>
            <person name="Hartmann A."/>
            <person name="Cruz L."/>
            <person name="de Souza E.M."/>
            <person name="de Oliveira Pedrosa F."/>
            <person name="Passaglia L.M.P."/>
        </authorList>
    </citation>
    <scope>NUCLEOTIDE SEQUENCE [LARGE SCALE GENOMIC DNA]</scope>
    <source>
        <strain evidence="1 2">ATCC 49958</strain>
    </source>
</reference>
<evidence type="ECO:0000313" key="1">
    <source>
        <dbReference type="EMBL" id="KAA0686174.1"/>
    </source>
</evidence>
<gene>
    <name evidence="1" type="ORF">DS837_10770</name>
</gene>